<gene>
    <name evidence="2" type="ORF">V5R04_01915</name>
</gene>
<name>A0AAU7DVH9_9MICO</name>
<keyword evidence="1" id="KW-0472">Membrane</keyword>
<evidence type="ECO:0000256" key="1">
    <source>
        <dbReference type="SAM" id="Phobius"/>
    </source>
</evidence>
<feature type="transmembrane region" description="Helical" evidence="1">
    <location>
        <begin position="213"/>
        <end position="233"/>
    </location>
</feature>
<organism evidence="2">
    <name type="scientific">Jonesiaceae bacterium BS-20</name>
    <dbReference type="NCBI Taxonomy" id="3120821"/>
    <lineage>
        <taxon>Bacteria</taxon>
        <taxon>Bacillati</taxon>
        <taxon>Actinomycetota</taxon>
        <taxon>Actinomycetes</taxon>
        <taxon>Micrococcales</taxon>
        <taxon>Jonesiaceae</taxon>
    </lineage>
</organism>
<feature type="transmembrane region" description="Helical" evidence="1">
    <location>
        <begin position="100"/>
        <end position="121"/>
    </location>
</feature>
<proteinExistence type="predicted"/>
<feature type="transmembrane region" description="Helical" evidence="1">
    <location>
        <begin position="163"/>
        <end position="181"/>
    </location>
</feature>
<dbReference type="PANTHER" id="PTHR35337:SF1">
    <property type="entry name" value="SLR1478 PROTEIN"/>
    <property type="match status" value="1"/>
</dbReference>
<dbReference type="Pfam" id="PF01944">
    <property type="entry name" value="SpoIIM"/>
    <property type="match status" value="1"/>
</dbReference>
<feature type="transmembrane region" description="Helical" evidence="1">
    <location>
        <begin position="254"/>
        <end position="275"/>
    </location>
</feature>
<evidence type="ECO:0000313" key="2">
    <source>
        <dbReference type="EMBL" id="XBH22009.1"/>
    </source>
</evidence>
<accession>A0AAU7DVH9</accession>
<dbReference type="AlphaFoldDB" id="A0AAU7DVH9"/>
<dbReference type="PANTHER" id="PTHR35337">
    <property type="entry name" value="SLR1478 PROTEIN"/>
    <property type="match status" value="1"/>
</dbReference>
<feature type="transmembrane region" description="Helical" evidence="1">
    <location>
        <begin position="188"/>
        <end position="207"/>
    </location>
</feature>
<keyword evidence="1" id="KW-1133">Transmembrane helix</keyword>
<feature type="transmembrane region" description="Helical" evidence="1">
    <location>
        <begin position="281"/>
        <end position="302"/>
    </location>
</feature>
<sequence length="329" mass="35831">MDFDAFTAVHRDQWKRLNTLSRTRRLTGAQADELIGLYQTVATHLSVVRSSAPDPALISELSLTLARARTRISGSHDPQWYTIKDFFLRQVPAAFYRVRWWAHAVTAACLLVAVVMGIWVATSPAGLETMGTESDRLEYVNNAFASYYEPGFDFAAVVWTNNAWIAAQCVAFGVTGLWPIWVMAQNAIMVGSIGGMMAHYGELGLFLKLIAPHGLLELTAIFVAGGAGLKLFWAWVAPGTKPRSVALAQEGRTLILVAVGLVFVLGLSGIVEGFVTGSAMVWWLKIIIGAIALAMFWAYVYILGRKAVAQGITGDLESHQGGYTKLYAA</sequence>
<protein>
    <submittedName>
        <fullName evidence="2">Stage II sporulation protein M</fullName>
    </submittedName>
</protein>
<reference evidence="2" key="1">
    <citation type="submission" date="2024-02" db="EMBL/GenBank/DDBJ databases">
        <title>Tomenella chthoni gen. nov. sp. nov., a member of the family Jonesiaceae isolated from bat guano.</title>
        <authorList>
            <person name="Miller S.L."/>
            <person name="King J."/>
            <person name="Sankaranarayanan K."/>
            <person name="Lawson P.A."/>
        </authorList>
    </citation>
    <scope>NUCLEOTIDE SEQUENCE</scope>
    <source>
        <strain evidence="2">BS-20</strain>
    </source>
</reference>
<keyword evidence="1" id="KW-0812">Transmembrane</keyword>
<dbReference type="InterPro" id="IPR002798">
    <property type="entry name" value="SpoIIM-like"/>
</dbReference>
<dbReference type="EMBL" id="CP146203">
    <property type="protein sequence ID" value="XBH22009.1"/>
    <property type="molecule type" value="Genomic_DNA"/>
</dbReference>